<proteinExistence type="predicted"/>
<evidence type="ECO:0000256" key="1">
    <source>
        <dbReference type="SAM" id="MobiDB-lite"/>
    </source>
</evidence>
<name>A0ABX1VC72_9PLAN</name>
<dbReference type="Proteomes" id="UP000609651">
    <property type="component" value="Unassembled WGS sequence"/>
</dbReference>
<reference evidence="2 3" key="1">
    <citation type="journal article" date="2020" name="Syst. Appl. Microbiol.">
        <title>Alienimonas chondri sp. nov., a novel planctomycete isolated from the biofilm of the red alga Chondrus crispus.</title>
        <authorList>
            <person name="Vitorino I."/>
            <person name="Albuquerque L."/>
            <person name="Wiegand S."/>
            <person name="Kallscheuer N."/>
            <person name="da Costa M.S."/>
            <person name="Lobo-da-Cunha A."/>
            <person name="Jogler C."/>
            <person name="Lage O.M."/>
        </authorList>
    </citation>
    <scope>NUCLEOTIDE SEQUENCE [LARGE SCALE GENOMIC DNA]</scope>
    <source>
        <strain evidence="2 3">LzC2</strain>
    </source>
</reference>
<keyword evidence="3" id="KW-1185">Reference proteome</keyword>
<evidence type="ECO:0000313" key="2">
    <source>
        <dbReference type="EMBL" id="NNJ25722.1"/>
    </source>
</evidence>
<organism evidence="2 3">
    <name type="scientific">Alienimonas chondri</name>
    <dbReference type="NCBI Taxonomy" id="2681879"/>
    <lineage>
        <taxon>Bacteria</taxon>
        <taxon>Pseudomonadati</taxon>
        <taxon>Planctomycetota</taxon>
        <taxon>Planctomycetia</taxon>
        <taxon>Planctomycetales</taxon>
        <taxon>Planctomycetaceae</taxon>
        <taxon>Alienimonas</taxon>
    </lineage>
</organism>
<sequence>MDAAAAPEEPVERGDRTIEPPPLTRGIMELRAAVTLPGSASRSVMNCTPRSASFAAVSRSVTRDSTCWYKLSGAETIKRLVRVSTPMVS</sequence>
<dbReference type="EMBL" id="WTPX01000047">
    <property type="protein sequence ID" value="NNJ25722.1"/>
    <property type="molecule type" value="Genomic_DNA"/>
</dbReference>
<feature type="region of interest" description="Disordered" evidence="1">
    <location>
        <begin position="1"/>
        <end position="22"/>
    </location>
</feature>
<accession>A0ABX1VC72</accession>
<evidence type="ECO:0000313" key="3">
    <source>
        <dbReference type="Proteomes" id="UP000609651"/>
    </source>
</evidence>
<gene>
    <name evidence="2" type="ORF">LzC2_17950</name>
</gene>
<protein>
    <submittedName>
        <fullName evidence="2">Uncharacterized protein</fullName>
    </submittedName>
</protein>
<comment type="caution">
    <text evidence="2">The sequence shown here is derived from an EMBL/GenBank/DDBJ whole genome shotgun (WGS) entry which is preliminary data.</text>
</comment>